<gene>
    <name evidence="1" type="ORF">HNQ71_000094</name>
</gene>
<name>A0A841P917_9HYPH</name>
<dbReference type="Proteomes" id="UP000556329">
    <property type="component" value="Unassembled WGS sequence"/>
</dbReference>
<accession>A0A841P917</accession>
<sequence>MTMPQVDLEPNFQTQMIARWLIETPKSERPRAAVVEIRERFPDVGPQGACEAIALANKIRAGGADATS</sequence>
<comment type="caution">
    <text evidence="1">The sequence shown here is derived from an EMBL/GenBank/DDBJ whole genome shotgun (WGS) entry which is preliminary data.</text>
</comment>
<keyword evidence="2" id="KW-1185">Reference proteome</keyword>
<proteinExistence type="predicted"/>
<dbReference type="RefSeq" id="WP_184870691.1">
    <property type="nucleotide sequence ID" value="NZ_JACHEF010000001.1"/>
</dbReference>
<evidence type="ECO:0000313" key="1">
    <source>
        <dbReference type="EMBL" id="MBB6407450.1"/>
    </source>
</evidence>
<protein>
    <submittedName>
        <fullName evidence="1">Uncharacterized protein</fullName>
    </submittedName>
</protein>
<dbReference type="EMBL" id="JACHEF010000001">
    <property type="protein sequence ID" value="MBB6407450.1"/>
    <property type="molecule type" value="Genomic_DNA"/>
</dbReference>
<reference evidence="1 2" key="1">
    <citation type="submission" date="2020-08" db="EMBL/GenBank/DDBJ databases">
        <title>Genomic Encyclopedia of Type Strains, Phase IV (KMG-IV): sequencing the most valuable type-strain genomes for metagenomic binning, comparative biology and taxonomic classification.</title>
        <authorList>
            <person name="Goeker M."/>
        </authorList>
    </citation>
    <scope>NUCLEOTIDE SEQUENCE [LARGE SCALE GENOMIC DNA]</scope>
    <source>
        <strain evidence="1 2">DSM 100039</strain>
    </source>
</reference>
<organism evidence="1 2">
    <name type="scientific">Mesorhizobium sangaii</name>
    <dbReference type="NCBI Taxonomy" id="505389"/>
    <lineage>
        <taxon>Bacteria</taxon>
        <taxon>Pseudomonadati</taxon>
        <taxon>Pseudomonadota</taxon>
        <taxon>Alphaproteobacteria</taxon>
        <taxon>Hyphomicrobiales</taxon>
        <taxon>Phyllobacteriaceae</taxon>
        <taxon>Mesorhizobium</taxon>
    </lineage>
</organism>
<evidence type="ECO:0000313" key="2">
    <source>
        <dbReference type="Proteomes" id="UP000556329"/>
    </source>
</evidence>
<dbReference type="AlphaFoldDB" id="A0A841P917"/>